<dbReference type="SUPFAM" id="SSF82657">
    <property type="entry name" value="BolA-like"/>
    <property type="match status" value="1"/>
</dbReference>
<protein>
    <recommendedName>
        <fullName evidence="4">Bola-like protein</fullName>
    </recommendedName>
</protein>
<dbReference type="Gene3D" id="3.30.300.90">
    <property type="entry name" value="BolA-like"/>
    <property type="match status" value="1"/>
</dbReference>
<dbReference type="GO" id="GO:0005759">
    <property type="term" value="C:mitochondrial matrix"/>
    <property type="evidence" value="ECO:0007669"/>
    <property type="project" value="TreeGrafter"/>
</dbReference>
<dbReference type="PANTHER" id="PTHR46188:SF1">
    <property type="entry name" value="BOLA-LIKE PROTEIN 3"/>
    <property type="match status" value="1"/>
</dbReference>
<dbReference type="InterPro" id="IPR052275">
    <property type="entry name" value="Mt_Fe-S_assembly_factor"/>
</dbReference>
<dbReference type="InterPro" id="IPR036065">
    <property type="entry name" value="BolA-like_sf"/>
</dbReference>
<organism evidence="3">
    <name type="scientific">Chlamydomonas leiostraca</name>
    <dbReference type="NCBI Taxonomy" id="1034604"/>
    <lineage>
        <taxon>Eukaryota</taxon>
        <taxon>Viridiplantae</taxon>
        <taxon>Chlorophyta</taxon>
        <taxon>core chlorophytes</taxon>
        <taxon>Chlorophyceae</taxon>
        <taxon>CS clade</taxon>
        <taxon>Chlamydomonadales</taxon>
        <taxon>Chlamydomonadaceae</taxon>
        <taxon>Chlamydomonas</taxon>
    </lineage>
</organism>
<proteinExistence type="inferred from homology"/>
<reference evidence="3" key="1">
    <citation type="submission" date="2021-01" db="EMBL/GenBank/DDBJ databases">
        <authorList>
            <person name="Corre E."/>
            <person name="Pelletier E."/>
            <person name="Niang G."/>
            <person name="Scheremetjew M."/>
            <person name="Finn R."/>
            <person name="Kale V."/>
            <person name="Holt S."/>
            <person name="Cochrane G."/>
            <person name="Meng A."/>
            <person name="Brown T."/>
            <person name="Cohen L."/>
        </authorList>
    </citation>
    <scope>NUCLEOTIDE SEQUENCE</scope>
    <source>
        <strain evidence="3">SAG 11-49</strain>
    </source>
</reference>
<dbReference type="InterPro" id="IPR002634">
    <property type="entry name" value="BolA"/>
</dbReference>
<evidence type="ECO:0000256" key="1">
    <source>
        <dbReference type="ARBA" id="ARBA00005578"/>
    </source>
</evidence>
<gene>
    <name evidence="3" type="ORF">CLEI1391_LOCUS19442</name>
</gene>
<accession>A0A7S0S376</accession>
<dbReference type="EMBL" id="HBFB01034622">
    <property type="protein sequence ID" value="CAD8695256.1"/>
    <property type="molecule type" value="Transcribed_RNA"/>
</dbReference>
<name>A0A7S0S376_9CHLO</name>
<sequence length="102" mass="10959">MFRFAAALNPLRVSLTRGFAAKIEAITPEERAIGDKLAQAFGGANLIKVRDTSGGCGAMYNIEITAQDFAGQSTVKQHMAVHSVLKEEMAKWHGVTLVTKAP</sequence>
<comment type="similarity">
    <text evidence="1 2">Belongs to the BolA/IbaG family.</text>
</comment>
<dbReference type="PANTHER" id="PTHR46188">
    <property type="entry name" value="BOLA-LIKE PROTEIN 3"/>
    <property type="match status" value="1"/>
</dbReference>
<dbReference type="AlphaFoldDB" id="A0A7S0S376"/>
<dbReference type="Pfam" id="PF01722">
    <property type="entry name" value="BolA"/>
    <property type="match status" value="1"/>
</dbReference>
<evidence type="ECO:0000256" key="2">
    <source>
        <dbReference type="RuleBase" id="RU003860"/>
    </source>
</evidence>
<evidence type="ECO:0000313" key="3">
    <source>
        <dbReference type="EMBL" id="CAD8695256.1"/>
    </source>
</evidence>
<evidence type="ECO:0008006" key="4">
    <source>
        <dbReference type="Google" id="ProtNLM"/>
    </source>
</evidence>